<reference evidence="3" key="1">
    <citation type="journal article" date="2019" name="Int. J. Syst. Evol. Microbiol.">
        <title>The Global Catalogue of Microorganisms (GCM) 10K type strain sequencing project: providing services to taxonomists for standard genome sequencing and annotation.</title>
        <authorList>
            <consortium name="The Broad Institute Genomics Platform"/>
            <consortium name="The Broad Institute Genome Sequencing Center for Infectious Disease"/>
            <person name="Wu L."/>
            <person name="Ma J."/>
        </authorList>
    </citation>
    <scope>NUCLEOTIDE SEQUENCE [LARGE SCALE GENOMIC DNA]</scope>
    <source>
        <strain evidence="3">DT43</strain>
    </source>
</reference>
<gene>
    <name evidence="2" type="ORF">ACFPQ3_02475</name>
</gene>
<keyword evidence="3" id="KW-1185">Reference proteome</keyword>
<protein>
    <submittedName>
        <fullName evidence="2">DUF3270 family protein</fullName>
    </submittedName>
</protein>
<sequence>MVAPLRHHEEYDKVVSITEKQEPKFQEYRAVNPNATKYKDLIFLGHIVSFTICTVLSCLSLLTANVSPILAFPLGMIMGSVMTFILSFLIDMLKR</sequence>
<comment type="caution">
    <text evidence="2">The sequence shown here is derived from an EMBL/GenBank/DDBJ whole genome shotgun (WGS) entry which is preliminary data.</text>
</comment>
<proteinExistence type="predicted"/>
<dbReference type="Pfam" id="PF11674">
    <property type="entry name" value="DUF3270"/>
    <property type="match status" value="1"/>
</dbReference>
<dbReference type="RefSeq" id="WP_156806951.1">
    <property type="nucleotide sequence ID" value="NZ_JBHSOJ010000015.1"/>
</dbReference>
<dbReference type="Proteomes" id="UP001596110">
    <property type="component" value="Unassembled WGS sequence"/>
</dbReference>
<keyword evidence="1" id="KW-0472">Membrane</keyword>
<keyword evidence="1" id="KW-1133">Transmembrane helix</keyword>
<evidence type="ECO:0000256" key="1">
    <source>
        <dbReference type="SAM" id="Phobius"/>
    </source>
</evidence>
<organism evidence="2 3">
    <name type="scientific">Streptococcus caledonicus</name>
    <dbReference type="NCBI Taxonomy" id="2614158"/>
    <lineage>
        <taxon>Bacteria</taxon>
        <taxon>Bacillati</taxon>
        <taxon>Bacillota</taxon>
        <taxon>Bacilli</taxon>
        <taxon>Lactobacillales</taxon>
        <taxon>Streptococcaceae</taxon>
        <taxon>Streptococcus</taxon>
    </lineage>
</organism>
<accession>A0ABW0UAE3</accession>
<dbReference type="InterPro" id="IPR021688">
    <property type="entry name" value="DUF3270"/>
</dbReference>
<evidence type="ECO:0000313" key="3">
    <source>
        <dbReference type="Proteomes" id="UP001596110"/>
    </source>
</evidence>
<feature type="transmembrane region" description="Helical" evidence="1">
    <location>
        <begin position="69"/>
        <end position="90"/>
    </location>
</feature>
<feature type="transmembrane region" description="Helical" evidence="1">
    <location>
        <begin position="41"/>
        <end position="63"/>
    </location>
</feature>
<dbReference type="EMBL" id="JBHSOJ010000015">
    <property type="protein sequence ID" value="MFC5630486.1"/>
    <property type="molecule type" value="Genomic_DNA"/>
</dbReference>
<keyword evidence="1" id="KW-0812">Transmembrane</keyword>
<name>A0ABW0UAE3_9STRE</name>
<evidence type="ECO:0000313" key="2">
    <source>
        <dbReference type="EMBL" id="MFC5630486.1"/>
    </source>
</evidence>